<sequence length="418" mass="44964">MRPPVQCAPMRRVRPAMSPRSEGRVNRRVPWNRPCVCPPHRARLSGSRLMAPRDALFWLGSALIVISDAARAVATGQVVMESLMPSDPRTIGGIELHGRLGEGAMGTVYFGITPDGDQVAVKVISKRSAAADGELRARFENEIGAMRTVQGSRVASLVAASEPGEEPAWLAMAYIRGLTLRQYVDARGPLPGDMGAALGDLLTEALGAIHAADLWHRDLKPANIMLAADGPKVIDFGLVALLGSDQELTRSNQFIGTPVTCSPEQISNPRDLTAAADVYSLGATLVFALAQHYPYERPNLPAMIHAITDPGTSPDLSGVPATLEPVISAMVAYEPEVRPTLGQASAEFRQVCWSAGLSPQDARVHLATLTYVEQPTDPPSDIEPPRPPVRRREVRPPVPAVDALATRLRSAYQRGTRL</sequence>
<evidence type="ECO:0000256" key="6">
    <source>
        <dbReference type="SAM" id="MobiDB-lite"/>
    </source>
</evidence>
<evidence type="ECO:0000313" key="8">
    <source>
        <dbReference type="EMBL" id="MWA06522.1"/>
    </source>
</evidence>
<accession>A0A6I4ML10</accession>
<dbReference type="CDD" id="cd14014">
    <property type="entry name" value="STKc_PknB_like"/>
    <property type="match status" value="1"/>
</dbReference>
<keyword evidence="9" id="KW-1185">Reference proteome</keyword>
<dbReference type="PANTHER" id="PTHR43289">
    <property type="entry name" value="MITOGEN-ACTIVATED PROTEIN KINASE KINASE KINASE 20-RELATED"/>
    <property type="match status" value="1"/>
</dbReference>
<dbReference type="PROSITE" id="PS00108">
    <property type="entry name" value="PROTEIN_KINASE_ST"/>
    <property type="match status" value="1"/>
</dbReference>
<organism evidence="8 9">
    <name type="scientific">Actinomadura physcomitrii</name>
    <dbReference type="NCBI Taxonomy" id="2650748"/>
    <lineage>
        <taxon>Bacteria</taxon>
        <taxon>Bacillati</taxon>
        <taxon>Actinomycetota</taxon>
        <taxon>Actinomycetes</taxon>
        <taxon>Streptosporangiales</taxon>
        <taxon>Thermomonosporaceae</taxon>
        <taxon>Actinomadura</taxon>
    </lineage>
</organism>
<dbReference type="Gene3D" id="1.10.510.10">
    <property type="entry name" value="Transferase(Phosphotransferase) domain 1"/>
    <property type="match status" value="1"/>
</dbReference>
<feature type="region of interest" description="Disordered" evidence="6">
    <location>
        <begin position="1"/>
        <end position="25"/>
    </location>
</feature>
<gene>
    <name evidence="8" type="ORF">F8568_040480</name>
</gene>
<dbReference type="InterPro" id="IPR011009">
    <property type="entry name" value="Kinase-like_dom_sf"/>
</dbReference>
<feature type="region of interest" description="Disordered" evidence="6">
    <location>
        <begin position="374"/>
        <end position="398"/>
    </location>
</feature>
<evidence type="ECO:0000256" key="2">
    <source>
        <dbReference type="ARBA" id="ARBA00022741"/>
    </source>
</evidence>
<feature type="compositionally biased region" description="Pro residues" evidence="6">
    <location>
        <begin position="376"/>
        <end position="387"/>
    </location>
</feature>
<dbReference type="SMART" id="SM00220">
    <property type="entry name" value="S_TKc"/>
    <property type="match status" value="1"/>
</dbReference>
<dbReference type="Gene3D" id="3.30.200.20">
    <property type="entry name" value="Phosphorylase Kinase, domain 1"/>
    <property type="match status" value="1"/>
</dbReference>
<dbReference type="Pfam" id="PF00069">
    <property type="entry name" value="Pkinase"/>
    <property type="match status" value="1"/>
</dbReference>
<dbReference type="SUPFAM" id="SSF56112">
    <property type="entry name" value="Protein kinase-like (PK-like)"/>
    <property type="match status" value="1"/>
</dbReference>
<protein>
    <submittedName>
        <fullName evidence="8">Protein kinase</fullName>
    </submittedName>
</protein>
<dbReference type="AlphaFoldDB" id="A0A6I4ML10"/>
<dbReference type="EMBL" id="WBMS02000052">
    <property type="protein sequence ID" value="MWA06522.1"/>
    <property type="molecule type" value="Genomic_DNA"/>
</dbReference>
<dbReference type="PANTHER" id="PTHR43289:SF34">
    <property type="entry name" value="SERINE_THREONINE-PROTEIN KINASE YBDM-RELATED"/>
    <property type="match status" value="1"/>
</dbReference>
<evidence type="ECO:0000256" key="5">
    <source>
        <dbReference type="PROSITE-ProRule" id="PRU10141"/>
    </source>
</evidence>
<keyword evidence="1" id="KW-0808">Transferase</keyword>
<dbReference type="InterPro" id="IPR017441">
    <property type="entry name" value="Protein_kinase_ATP_BS"/>
</dbReference>
<name>A0A6I4ML10_9ACTN</name>
<dbReference type="GO" id="GO:0004674">
    <property type="term" value="F:protein serine/threonine kinase activity"/>
    <property type="evidence" value="ECO:0007669"/>
    <property type="project" value="TreeGrafter"/>
</dbReference>
<dbReference type="InterPro" id="IPR008271">
    <property type="entry name" value="Ser/Thr_kinase_AS"/>
</dbReference>
<keyword evidence="3 8" id="KW-0418">Kinase</keyword>
<keyword evidence="2 5" id="KW-0547">Nucleotide-binding</keyword>
<evidence type="ECO:0000256" key="3">
    <source>
        <dbReference type="ARBA" id="ARBA00022777"/>
    </source>
</evidence>
<evidence type="ECO:0000256" key="1">
    <source>
        <dbReference type="ARBA" id="ARBA00022679"/>
    </source>
</evidence>
<evidence type="ECO:0000259" key="7">
    <source>
        <dbReference type="PROSITE" id="PS50011"/>
    </source>
</evidence>
<feature type="binding site" evidence="5">
    <location>
        <position position="122"/>
    </location>
    <ligand>
        <name>ATP</name>
        <dbReference type="ChEBI" id="CHEBI:30616"/>
    </ligand>
</feature>
<dbReference type="GO" id="GO:0005524">
    <property type="term" value="F:ATP binding"/>
    <property type="evidence" value="ECO:0007669"/>
    <property type="project" value="UniProtKB-UniRule"/>
</dbReference>
<dbReference type="PROSITE" id="PS00107">
    <property type="entry name" value="PROTEIN_KINASE_ATP"/>
    <property type="match status" value="1"/>
</dbReference>
<keyword evidence="4 5" id="KW-0067">ATP-binding</keyword>
<comment type="caution">
    <text evidence="8">The sequence shown here is derived from an EMBL/GenBank/DDBJ whole genome shotgun (WGS) entry which is preliminary data.</text>
</comment>
<feature type="domain" description="Protein kinase" evidence="7">
    <location>
        <begin position="94"/>
        <end position="349"/>
    </location>
</feature>
<reference evidence="8" key="1">
    <citation type="submission" date="2019-12" db="EMBL/GenBank/DDBJ databases">
        <title>Actinomadura physcomitrii sp. nov., a novel actinomycete isolated from moss [Physcomitrium sphaericum (Ludw) Fuernr].</title>
        <authorList>
            <person name="Zhuang X."/>
        </authorList>
    </citation>
    <scope>NUCLEOTIDE SEQUENCE [LARGE SCALE GENOMIC DNA]</scope>
    <source>
        <strain evidence="8">LD22</strain>
    </source>
</reference>
<dbReference type="Proteomes" id="UP000462055">
    <property type="component" value="Unassembled WGS sequence"/>
</dbReference>
<dbReference type="InterPro" id="IPR000719">
    <property type="entry name" value="Prot_kinase_dom"/>
</dbReference>
<evidence type="ECO:0000256" key="4">
    <source>
        <dbReference type="ARBA" id="ARBA00022840"/>
    </source>
</evidence>
<dbReference type="PROSITE" id="PS50011">
    <property type="entry name" value="PROTEIN_KINASE_DOM"/>
    <property type="match status" value="1"/>
</dbReference>
<evidence type="ECO:0000313" key="9">
    <source>
        <dbReference type="Proteomes" id="UP000462055"/>
    </source>
</evidence>
<proteinExistence type="predicted"/>